<feature type="compositionally biased region" description="Pro residues" evidence="1">
    <location>
        <begin position="83"/>
        <end position="107"/>
    </location>
</feature>
<dbReference type="PANTHER" id="PTHR21450">
    <property type="entry name" value="PROTEIN ALTERED PHOSPHATE STARVATION RESPONSE 1"/>
    <property type="match status" value="1"/>
</dbReference>
<evidence type="ECO:0000256" key="1">
    <source>
        <dbReference type="SAM" id="MobiDB-lite"/>
    </source>
</evidence>
<keyword evidence="5" id="KW-1185">Reference proteome</keyword>
<dbReference type="OrthoDB" id="1299740at2759"/>
<dbReference type="Pfam" id="PF04782">
    <property type="entry name" value="DUF632"/>
    <property type="match status" value="1"/>
</dbReference>
<feature type="compositionally biased region" description="Low complexity" evidence="1">
    <location>
        <begin position="154"/>
        <end position="163"/>
    </location>
</feature>
<organism evidence="4 5">
    <name type="scientific">Cuscuta campestris</name>
    <dbReference type="NCBI Taxonomy" id="132261"/>
    <lineage>
        <taxon>Eukaryota</taxon>
        <taxon>Viridiplantae</taxon>
        <taxon>Streptophyta</taxon>
        <taxon>Embryophyta</taxon>
        <taxon>Tracheophyta</taxon>
        <taxon>Spermatophyta</taxon>
        <taxon>Magnoliopsida</taxon>
        <taxon>eudicotyledons</taxon>
        <taxon>Gunneridae</taxon>
        <taxon>Pentapetalae</taxon>
        <taxon>asterids</taxon>
        <taxon>lamiids</taxon>
        <taxon>Solanales</taxon>
        <taxon>Convolvulaceae</taxon>
        <taxon>Cuscuteae</taxon>
        <taxon>Cuscuta</taxon>
        <taxon>Cuscuta subgen. Grammica</taxon>
        <taxon>Cuscuta sect. Cleistogrammica</taxon>
    </lineage>
</organism>
<feature type="compositionally biased region" description="Polar residues" evidence="1">
    <location>
        <begin position="179"/>
        <end position="188"/>
    </location>
</feature>
<proteinExistence type="predicted"/>
<reference evidence="4 5" key="1">
    <citation type="submission" date="2018-04" db="EMBL/GenBank/DDBJ databases">
        <authorList>
            <person name="Vogel A."/>
        </authorList>
    </citation>
    <scope>NUCLEOTIDE SEQUENCE [LARGE SCALE GENOMIC DNA]</scope>
</reference>
<dbReference type="EMBL" id="OOIL02001452">
    <property type="protein sequence ID" value="VFQ75802.1"/>
    <property type="molecule type" value="Genomic_DNA"/>
</dbReference>
<dbReference type="InterPro" id="IPR006868">
    <property type="entry name" value="DUF630"/>
</dbReference>
<feature type="compositionally biased region" description="Acidic residues" evidence="1">
    <location>
        <begin position="425"/>
        <end position="436"/>
    </location>
</feature>
<dbReference type="AlphaFoldDB" id="A0A484LH64"/>
<accession>A0A484LH64</accession>
<feature type="compositionally biased region" description="Polar residues" evidence="1">
    <location>
        <begin position="557"/>
        <end position="566"/>
    </location>
</feature>
<feature type="region of interest" description="Disordered" evidence="1">
    <location>
        <begin position="74"/>
        <end position="220"/>
    </location>
</feature>
<dbReference type="Pfam" id="PF04783">
    <property type="entry name" value="DUF630"/>
    <property type="match status" value="1"/>
</dbReference>
<protein>
    <recommendedName>
        <fullName evidence="6">DUF632 domain-containing protein</fullName>
    </recommendedName>
</protein>
<evidence type="ECO:0000313" key="4">
    <source>
        <dbReference type="EMBL" id="VFQ75802.1"/>
    </source>
</evidence>
<sequence length="1061" mass="120390">MGGCTASKLDNEDTVRQCKDRCRLMKGAVYARHQLAAAHADYCRSLRVTGSALVSFSKGESFSVSDQTPAVFLRTPSSASTRTPPPPPPVRIPSPSPSIRTPHPPPAAQQQHFARSPAPSVARSIPSQRHQQLQLPQPRRKKPTMKLPHILSDSSYPTTPTPSNFFEKSYAGGGGGGISPSQASSVWNWENLEPPPPPPSEYFDQLHQNRDSPDGKSSLKQYDFFDNQSVINDENASVHSSYSHHSNPGYFRDRDQNLQNNRFHPQNLRKLHDQDPILHEPKHLQHRSESGREVLKYPREDFHNEDEILQSNRFHPQNLRKLHDQYQDPILQKPNHLQHRSESGREEVKYPKRNFHSQDEISQNHRFHPQNLRKLHDQDPILQNPNHLLHRSESGREEVKYPKRNFHSQDEISQNHLQENSGSESDSETEEEEEDLHQDPILQNHRRRHQRGGFHNQDPTLQNHGRRPHPLHQRGDRESETEREELHYSKRDFHNQDPILRHHPGMRKGESEAEREELQCSEYEDHDHYSTSSSGSTDPGEEEEEEEDGEDLRSETGSAHSKNWPGSASAASARPNSRHHHYQYYSSSVHKQGREEMGSDENRMVVRHEDLSEIAEAVKSYFDEAAQSGDRVCDILEAGREQLDRNFKQLKKTVYHSSGKMSRLSSLWSSKPPLAIKYKLEPPPPLSLNHSSSATPKSLCSTLDSLLAWEKKLYREVKARERAKIEHERKLATLQSLEYRGGDVGKVDKTKAAINRLQSLIVVTSQAVTATSSSIVGLREADLVPQLVELCHGFKYMWESMNRVHGAQNDVVTQVRGLVDQAARQPTSDPHRQSTRDLESAVSAWHSAFSRVLKFQRDFVRSLHGWFKLSLLPVDGGAPEPPAAAAPTEALVFCDEWKLALDRVPDTVASEALKSFINVVHSISAKQAEEAKIKKRTDSVAKEMEKREDNIRNLERKFYSSQSSAGLDRSGSVGPADGPGLALDARDPLAEKKAELQTLRRRVEDEMVKHVRAVEVTRAMTLNNIQTGLPPVFQAMTSFSALFTEALEVVCKRSYSINMFD</sequence>
<feature type="domain" description="DUF630" evidence="3">
    <location>
        <begin position="3"/>
        <end position="60"/>
    </location>
</feature>
<feature type="domain" description="DUF632" evidence="2">
    <location>
        <begin position="611"/>
        <end position="921"/>
    </location>
</feature>
<feature type="compositionally biased region" description="Basic and acidic residues" evidence="1">
    <location>
        <begin position="473"/>
        <end position="495"/>
    </location>
</feature>
<evidence type="ECO:0000259" key="2">
    <source>
        <dbReference type="Pfam" id="PF04782"/>
    </source>
</evidence>
<feature type="region of interest" description="Disordered" evidence="1">
    <location>
        <begin position="406"/>
        <end position="579"/>
    </location>
</feature>
<feature type="compositionally biased region" description="Basic and acidic residues" evidence="1">
    <location>
        <begin position="507"/>
        <end position="529"/>
    </location>
</feature>
<gene>
    <name evidence="4" type="ORF">CCAM_LOCUS17578</name>
</gene>
<dbReference type="InterPro" id="IPR006867">
    <property type="entry name" value="DUF632"/>
</dbReference>
<evidence type="ECO:0000313" key="5">
    <source>
        <dbReference type="Proteomes" id="UP000595140"/>
    </source>
</evidence>
<feature type="compositionally biased region" description="Acidic residues" evidence="1">
    <location>
        <begin position="539"/>
        <end position="550"/>
    </location>
</feature>
<evidence type="ECO:0000259" key="3">
    <source>
        <dbReference type="Pfam" id="PF04783"/>
    </source>
</evidence>
<feature type="compositionally biased region" description="Low complexity" evidence="1">
    <location>
        <begin position="128"/>
        <end position="137"/>
    </location>
</feature>
<feature type="region of interest" description="Disordered" evidence="1">
    <location>
        <begin position="962"/>
        <end position="987"/>
    </location>
</feature>
<name>A0A484LH64_9ASTE</name>
<dbReference type="PANTHER" id="PTHR21450:SF9">
    <property type="entry name" value="BZIP DOMAIN CLASS TRANSCRIPTION FACTOR (DUF630 AND DUF632)-RELATED"/>
    <property type="match status" value="1"/>
</dbReference>
<evidence type="ECO:0008006" key="6">
    <source>
        <dbReference type="Google" id="ProtNLM"/>
    </source>
</evidence>
<dbReference type="Proteomes" id="UP000595140">
    <property type="component" value="Unassembled WGS sequence"/>
</dbReference>